<evidence type="ECO:0000256" key="5">
    <source>
        <dbReference type="SAM" id="SignalP"/>
    </source>
</evidence>
<feature type="chain" id="PRO_5041978255" description="VWFA domain-containing protein" evidence="5">
    <location>
        <begin position="21"/>
        <end position="708"/>
    </location>
</feature>
<dbReference type="SUPFAM" id="SSF53300">
    <property type="entry name" value="vWA-like"/>
    <property type="match status" value="1"/>
</dbReference>
<comment type="similarity">
    <text evidence="4">Belongs to the fibril-associated collagens with interrupted helices (FACIT) family.</text>
</comment>
<proteinExistence type="inferred from homology"/>
<dbReference type="PROSITE" id="PS50092">
    <property type="entry name" value="TSP1"/>
    <property type="match status" value="1"/>
</dbReference>
<evidence type="ECO:0000313" key="8">
    <source>
        <dbReference type="Proteomes" id="UP001209878"/>
    </source>
</evidence>
<evidence type="ECO:0000256" key="4">
    <source>
        <dbReference type="ARBA" id="ARBA00049648"/>
    </source>
</evidence>
<keyword evidence="3" id="KW-0379">Hydroxylation</keyword>
<accession>A0AAD9L0T6</accession>
<dbReference type="PANTHER" id="PTHR24020:SF87">
    <property type="entry name" value="COLLAGEN ALPHA-1(VI) CHAIN-LIKE"/>
    <property type="match status" value="1"/>
</dbReference>
<comment type="caution">
    <text evidence="7">The sequence shown here is derived from an EMBL/GenBank/DDBJ whole genome shotgun (WGS) entry which is preliminary data.</text>
</comment>
<dbReference type="Pfam" id="PF00092">
    <property type="entry name" value="VWA"/>
    <property type="match status" value="1"/>
</dbReference>
<reference evidence="7" key="1">
    <citation type="journal article" date="2023" name="Mol. Biol. Evol.">
        <title>Third-Generation Sequencing Reveals the Adaptive Role of the Epigenome in Three Deep-Sea Polychaetes.</title>
        <authorList>
            <person name="Perez M."/>
            <person name="Aroh O."/>
            <person name="Sun Y."/>
            <person name="Lan Y."/>
            <person name="Juniper S.K."/>
            <person name="Young C.R."/>
            <person name="Angers B."/>
            <person name="Qian P.Y."/>
        </authorList>
    </citation>
    <scope>NUCLEOTIDE SEQUENCE</scope>
    <source>
        <strain evidence="7">R07B-5</strain>
    </source>
</reference>
<dbReference type="InterPro" id="IPR050525">
    <property type="entry name" value="ECM_Assembly_Org"/>
</dbReference>
<dbReference type="SMART" id="SM00327">
    <property type="entry name" value="VWA"/>
    <property type="match status" value="1"/>
</dbReference>
<organism evidence="7 8">
    <name type="scientific">Ridgeia piscesae</name>
    <name type="common">Tubeworm</name>
    <dbReference type="NCBI Taxonomy" id="27915"/>
    <lineage>
        <taxon>Eukaryota</taxon>
        <taxon>Metazoa</taxon>
        <taxon>Spiralia</taxon>
        <taxon>Lophotrochozoa</taxon>
        <taxon>Annelida</taxon>
        <taxon>Polychaeta</taxon>
        <taxon>Sedentaria</taxon>
        <taxon>Canalipalpata</taxon>
        <taxon>Sabellida</taxon>
        <taxon>Siboglinidae</taxon>
        <taxon>Ridgeia</taxon>
    </lineage>
</organism>
<dbReference type="AlphaFoldDB" id="A0AAD9L0T6"/>
<feature type="signal peptide" evidence="5">
    <location>
        <begin position="1"/>
        <end position="20"/>
    </location>
</feature>
<feature type="domain" description="VWFA" evidence="6">
    <location>
        <begin position="118"/>
        <end position="283"/>
    </location>
</feature>
<dbReference type="InterPro" id="IPR000884">
    <property type="entry name" value="TSP1_rpt"/>
</dbReference>
<dbReference type="Gene3D" id="3.40.50.410">
    <property type="entry name" value="von Willebrand factor, type A domain"/>
    <property type="match status" value="1"/>
</dbReference>
<evidence type="ECO:0000256" key="2">
    <source>
        <dbReference type="ARBA" id="ARBA00023157"/>
    </source>
</evidence>
<dbReference type="Pfam" id="PF00090">
    <property type="entry name" value="TSP_1"/>
    <property type="match status" value="3"/>
</dbReference>
<keyword evidence="1 5" id="KW-0732">Signal</keyword>
<evidence type="ECO:0000259" key="6">
    <source>
        <dbReference type="PROSITE" id="PS50234"/>
    </source>
</evidence>
<keyword evidence="2" id="KW-1015">Disulfide bond</keyword>
<evidence type="ECO:0000256" key="1">
    <source>
        <dbReference type="ARBA" id="ARBA00022729"/>
    </source>
</evidence>
<dbReference type="SMART" id="SM00560">
    <property type="entry name" value="LamGL"/>
    <property type="match status" value="1"/>
</dbReference>
<dbReference type="InterPro" id="IPR036465">
    <property type="entry name" value="vWFA_dom_sf"/>
</dbReference>
<gene>
    <name evidence="7" type="ORF">NP493_419g04041</name>
</gene>
<dbReference type="SUPFAM" id="SSF49899">
    <property type="entry name" value="Concanavalin A-like lectins/glucanases"/>
    <property type="match status" value="1"/>
</dbReference>
<sequence length="708" mass="77398">MGKFLTSHLLLLGLVGLSIACDLYTFGPCDKPCGGGSQQAVVRMCNSTTSDNPDFPCEVISVACNNAPCDVAFTDWDNCSAPCGYGERMRANNSGFEQTMSCNLISCDPVDCADGAADIVFVVDKSSSITDYGFEIYKQLVSDVVSMLPMGGSVRAAMVSFSGQASTVFGLTDSPSSNDILADTFTGGVGILAFSIQAAADLFKSSVNVPKIAVFLTDGQQMLLEDCAYELSTQLQKSGVKMFAVGIAASNMLKLNPITSMPFNEHQFQAGYNSTARKLANAILNVTCGESNLLTIVDDDEDALNPNMAGLMHASSFQMTCTEWSAWSECSESCGKTGFRSKSSKCVDMKNEVITKFVFGECTIECTPEPTTEPDCNRCDYTKGQIWLKDSYNCHLYYICEKVDTWAGRSYWTYYHVSCGLLYWDQTRLTCTTVIQTGCLDKPGEVVEQPALPDFCRYEAVAGEPRKFRSLVDGSVQDCIKGMMYEPLICGCLQVSVIDPTCSDDLLLYFPYDVDFDDVTCHHAKGYAYGDGDATIVNDVDRGNVVHFDGNVRIEVPFMRNWFKDQCTTAFTVMFWFKRDPGNFGKVGLVHNGDCIDAPTFLVYGDESPSHDKQVVGGVDTIGTGLTFTNPALASDGIWHHVALVYDGSYMCLYIDRVLVEREPLSGCINNVQNAMMIGALGCCQQSQMGFFRGCIDDLRVFTRAVTP</sequence>
<dbReference type="Proteomes" id="UP001209878">
    <property type="component" value="Unassembled WGS sequence"/>
</dbReference>
<dbReference type="PRINTS" id="PR00453">
    <property type="entry name" value="VWFADOMAIN"/>
</dbReference>
<protein>
    <recommendedName>
        <fullName evidence="6">VWFA domain-containing protein</fullName>
    </recommendedName>
</protein>
<evidence type="ECO:0000256" key="3">
    <source>
        <dbReference type="ARBA" id="ARBA00023278"/>
    </source>
</evidence>
<dbReference type="PANTHER" id="PTHR24020">
    <property type="entry name" value="COLLAGEN ALPHA"/>
    <property type="match status" value="1"/>
</dbReference>
<dbReference type="InterPro" id="IPR002035">
    <property type="entry name" value="VWF_A"/>
</dbReference>
<dbReference type="InterPro" id="IPR013320">
    <property type="entry name" value="ConA-like_dom_sf"/>
</dbReference>
<dbReference type="Gene3D" id="2.20.100.10">
    <property type="entry name" value="Thrombospondin type-1 (TSP1) repeat"/>
    <property type="match status" value="1"/>
</dbReference>
<dbReference type="EMBL" id="JAODUO010000419">
    <property type="protein sequence ID" value="KAK2180946.1"/>
    <property type="molecule type" value="Genomic_DNA"/>
</dbReference>
<dbReference type="InterPro" id="IPR006558">
    <property type="entry name" value="LamG-like"/>
</dbReference>
<dbReference type="InterPro" id="IPR036383">
    <property type="entry name" value="TSP1_rpt_sf"/>
</dbReference>
<dbReference type="PROSITE" id="PS51257">
    <property type="entry name" value="PROKAR_LIPOPROTEIN"/>
    <property type="match status" value="1"/>
</dbReference>
<keyword evidence="8" id="KW-1185">Reference proteome</keyword>
<dbReference type="Gene3D" id="2.60.120.200">
    <property type="match status" value="1"/>
</dbReference>
<dbReference type="PROSITE" id="PS50234">
    <property type="entry name" value="VWFA"/>
    <property type="match status" value="1"/>
</dbReference>
<evidence type="ECO:0000313" key="7">
    <source>
        <dbReference type="EMBL" id="KAK2180946.1"/>
    </source>
</evidence>
<dbReference type="CDD" id="cd01450">
    <property type="entry name" value="vWFA_subfamily_ECM"/>
    <property type="match status" value="1"/>
</dbReference>
<name>A0AAD9L0T6_RIDPI</name>
<dbReference type="SMART" id="SM00209">
    <property type="entry name" value="TSP1"/>
    <property type="match status" value="3"/>
</dbReference>
<dbReference type="Pfam" id="PF13385">
    <property type="entry name" value="Laminin_G_3"/>
    <property type="match status" value="1"/>
</dbReference>